<dbReference type="AlphaFoldDB" id="A0A160PI10"/>
<dbReference type="InterPro" id="IPR036388">
    <property type="entry name" value="WH-like_DNA-bd_sf"/>
</dbReference>
<dbReference type="OrthoDB" id="200074at2"/>
<dbReference type="Gene3D" id="1.10.10.10">
    <property type="entry name" value="Winged helix-like DNA-binding domain superfamily/Winged helix DNA-binding domain"/>
    <property type="match status" value="1"/>
</dbReference>
<organism evidence="1 2">
    <name type="scientific">Methylorubrum populi</name>
    <dbReference type="NCBI Taxonomy" id="223967"/>
    <lineage>
        <taxon>Bacteria</taxon>
        <taxon>Pseudomonadati</taxon>
        <taxon>Pseudomonadota</taxon>
        <taxon>Alphaproteobacteria</taxon>
        <taxon>Hyphomicrobiales</taxon>
        <taxon>Methylobacteriaceae</taxon>
        <taxon>Methylorubrum</taxon>
    </lineage>
</organism>
<evidence type="ECO:0000313" key="2">
    <source>
        <dbReference type="Proteomes" id="UP000218288"/>
    </source>
</evidence>
<name>A0A160PI10_9HYPH</name>
<sequence>MTRTFKGFPRITVNPAVMGGKPCIRGMRVTVGMILGNLGGGTSIEELLQGYPYLEREDVLEAMRYGAWLAQSRELELESAA</sequence>
<gene>
    <name evidence="1" type="ORF">MPPM_3921</name>
</gene>
<dbReference type="PANTHER" id="PTHR34849">
    <property type="entry name" value="SSL5025 PROTEIN"/>
    <property type="match status" value="1"/>
</dbReference>
<dbReference type="RefSeq" id="WP_096486449.1">
    <property type="nucleotide sequence ID" value="NZ_AP014809.1"/>
</dbReference>
<dbReference type="Proteomes" id="UP000218288">
    <property type="component" value="Chromosome"/>
</dbReference>
<dbReference type="Pfam" id="PF04255">
    <property type="entry name" value="DUF433"/>
    <property type="match status" value="1"/>
</dbReference>
<accession>A0A160PI10</accession>
<dbReference type="InterPro" id="IPR007367">
    <property type="entry name" value="DUF433"/>
</dbReference>
<dbReference type="PANTHER" id="PTHR34849:SF3">
    <property type="entry name" value="SSR2962 PROTEIN"/>
    <property type="match status" value="1"/>
</dbReference>
<proteinExistence type="predicted"/>
<evidence type="ECO:0000313" key="1">
    <source>
        <dbReference type="EMBL" id="BAU92526.1"/>
    </source>
</evidence>
<dbReference type="SUPFAM" id="SSF46689">
    <property type="entry name" value="Homeodomain-like"/>
    <property type="match status" value="1"/>
</dbReference>
<reference evidence="1 2" key="1">
    <citation type="journal article" date="2016" name="Genome Announc.">
        <title>Complete Genome Sequence of Methylobacterium populi P-1M, Isolated from Pink-Pigmented Household Biofilm.</title>
        <authorList>
            <person name="Morohoshi T."/>
            <person name="Ikeda T."/>
        </authorList>
    </citation>
    <scope>NUCLEOTIDE SEQUENCE [LARGE SCALE GENOMIC DNA]</scope>
    <source>
        <strain evidence="1 2">P-1M</strain>
    </source>
</reference>
<protein>
    <recommendedName>
        <fullName evidence="3">DUF433 domain-containing protein</fullName>
    </recommendedName>
</protein>
<dbReference type="InterPro" id="IPR009057">
    <property type="entry name" value="Homeodomain-like_sf"/>
</dbReference>
<evidence type="ECO:0008006" key="3">
    <source>
        <dbReference type="Google" id="ProtNLM"/>
    </source>
</evidence>
<dbReference type="EMBL" id="AP014809">
    <property type="protein sequence ID" value="BAU92526.1"/>
    <property type="molecule type" value="Genomic_DNA"/>
</dbReference>